<evidence type="ECO:0000313" key="4">
    <source>
        <dbReference type="EMBL" id="KAJ9133488.1"/>
    </source>
</evidence>
<protein>
    <recommendedName>
        <fullName evidence="3">NmrA-like domain-containing protein</fullName>
    </recommendedName>
</protein>
<dbReference type="SUPFAM" id="SSF51735">
    <property type="entry name" value="NAD(P)-binding Rossmann-fold domains"/>
    <property type="match status" value="1"/>
</dbReference>
<comment type="caution">
    <text evidence="4">The sequence shown here is derived from an EMBL/GenBank/DDBJ whole genome shotgun (WGS) entry which is preliminary data.</text>
</comment>
<dbReference type="EMBL" id="JANBVN010000201">
    <property type="protein sequence ID" value="KAJ9133488.1"/>
    <property type="molecule type" value="Genomic_DNA"/>
</dbReference>
<evidence type="ECO:0000256" key="1">
    <source>
        <dbReference type="ARBA" id="ARBA00022857"/>
    </source>
</evidence>
<dbReference type="Proteomes" id="UP001174691">
    <property type="component" value="Unassembled WGS sequence"/>
</dbReference>
<dbReference type="AlphaFoldDB" id="A0AA38RJE1"/>
<dbReference type="InterPro" id="IPR008030">
    <property type="entry name" value="NmrA-like"/>
</dbReference>
<dbReference type="InterPro" id="IPR051609">
    <property type="entry name" value="NmrA/Isoflavone_reductase-like"/>
</dbReference>
<evidence type="ECO:0000256" key="2">
    <source>
        <dbReference type="ARBA" id="ARBA00023002"/>
    </source>
</evidence>
<proteinExistence type="predicted"/>
<keyword evidence="5" id="KW-1185">Reference proteome</keyword>
<dbReference type="PANTHER" id="PTHR47706:SF9">
    <property type="entry name" value="NMRA-LIKE DOMAIN-CONTAINING PROTEIN-RELATED"/>
    <property type="match status" value="1"/>
</dbReference>
<feature type="non-terminal residue" evidence="4">
    <location>
        <position position="1"/>
    </location>
</feature>
<dbReference type="Pfam" id="PF05368">
    <property type="entry name" value="NmrA"/>
    <property type="match status" value="1"/>
</dbReference>
<keyword evidence="1" id="KW-0521">NADP</keyword>
<dbReference type="PANTHER" id="PTHR47706">
    <property type="entry name" value="NMRA-LIKE FAMILY PROTEIN"/>
    <property type="match status" value="1"/>
</dbReference>
<feature type="domain" description="NmrA-like" evidence="3">
    <location>
        <begin position="5"/>
        <end position="106"/>
    </location>
</feature>
<keyword evidence="2" id="KW-0560">Oxidoreductase</keyword>
<reference evidence="4" key="1">
    <citation type="submission" date="2022-07" db="EMBL/GenBank/DDBJ databases">
        <title>Fungi with potential for degradation of polypropylene.</title>
        <authorList>
            <person name="Gostincar C."/>
        </authorList>
    </citation>
    <scope>NUCLEOTIDE SEQUENCE</scope>
    <source>
        <strain evidence="4">EXF-13287</strain>
    </source>
</reference>
<accession>A0AA38RJE1</accession>
<evidence type="ECO:0000259" key="3">
    <source>
        <dbReference type="Pfam" id="PF05368"/>
    </source>
</evidence>
<dbReference type="GO" id="GO:0016491">
    <property type="term" value="F:oxidoreductase activity"/>
    <property type="evidence" value="ECO:0007669"/>
    <property type="project" value="UniProtKB-KW"/>
</dbReference>
<dbReference type="Gene3D" id="3.40.50.720">
    <property type="entry name" value="NAD(P)-binding Rossmann-like Domain"/>
    <property type="match status" value="1"/>
</dbReference>
<evidence type="ECO:0000313" key="5">
    <source>
        <dbReference type="Proteomes" id="UP001174691"/>
    </source>
</evidence>
<name>A0AA38RJE1_9PEZI</name>
<gene>
    <name evidence="4" type="ORF">NKR19_g9031</name>
</gene>
<organism evidence="4 5">
    <name type="scientific">Coniochaeta hoffmannii</name>
    <dbReference type="NCBI Taxonomy" id="91930"/>
    <lineage>
        <taxon>Eukaryota</taxon>
        <taxon>Fungi</taxon>
        <taxon>Dikarya</taxon>
        <taxon>Ascomycota</taxon>
        <taxon>Pezizomycotina</taxon>
        <taxon>Sordariomycetes</taxon>
        <taxon>Sordariomycetidae</taxon>
        <taxon>Coniochaetales</taxon>
        <taxon>Coniochaetaceae</taxon>
        <taxon>Coniochaeta</taxon>
    </lineage>
</organism>
<sequence length="131" mass="13673">MSIHRVAVLGASGNFGKPITHALLAAGFEVTAISRLDSTSSSSSFSTFPPTLRVVKTVYDLPSLTVALQGHQAAVCVVGPAGVHLQGVMVDAAAAAGVERFVVDDFGWGRGSRFEGFEGVQAGRVRGWDWA</sequence>
<dbReference type="InterPro" id="IPR036291">
    <property type="entry name" value="NAD(P)-bd_dom_sf"/>
</dbReference>